<dbReference type="InterPro" id="IPR036390">
    <property type="entry name" value="WH_DNA-bd_sf"/>
</dbReference>
<dbReference type="PANTHER" id="PTHR12081">
    <property type="entry name" value="TRANSCRIPTION FACTOR E2F"/>
    <property type="match status" value="1"/>
</dbReference>
<feature type="domain" description="E2F/DP family winged-helix DNA-binding" evidence="7">
    <location>
        <begin position="112"/>
        <end position="194"/>
    </location>
</feature>
<evidence type="ECO:0000259" key="7">
    <source>
        <dbReference type="SMART" id="SM01372"/>
    </source>
</evidence>
<keyword evidence="3 5" id="KW-0238">DNA-binding</keyword>
<evidence type="ECO:0000256" key="4">
    <source>
        <dbReference type="ARBA" id="ARBA00023163"/>
    </source>
</evidence>
<keyword evidence="9" id="KW-1185">Reference proteome</keyword>
<dbReference type="EMBL" id="JALJOU010000007">
    <property type="protein sequence ID" value="KAK9842478.1"/>
    <property type="molecule type" value="Genomic_DNA"/>
</dbReference>
<evidence type="ECO:0000256" key="2">
    <source>
        <dbReference type="ARBA" id="ARBA00023015"/>
    </source>
</evidence>
<dbReference type="InterPro" id="IPR036388">
    <property type="entry name" value="WH-like_DNA-bd_sf"/>
</dbReference>
<evidence type="ECO:0000256" key="5">
    <source>
        <dbReference type="RuleBase" id="RU003796"/>
    </source>
</evidence>
<dbReference type="GO" id="GO:0090575">
    <property type="term" value="C:RNA polymerase II transcription regulator complex"/>
    <property type="evidence" value="ECO:0007669"/>
    <property type="project" value="TreeGrafter"/>
</dbReference>
<keyword evidence="4 5" id="KW-0804">Transcription</keyword>
<dbReference type="SMART" id="SM01372">
    <property type="entry name" value="E2F_TDP"/>
    <property type="match status" value="2"/>
</dbReference>
<dbReference type="SUPFAM" id="SSF46785">
    <property type="entry name" value="Winged helix' DNA-binding domain"/>
    <property type="match status" value="2"/>
</dbReference>
<evidence type="ECO:0000256" key="6">
    <source>
        <dbReference type="SAM" id="MobiDB-lite"/>
    </source>
</evidence>
<dbReference type="Gene3D" id="1.10.10.10">
    <property type="entry name" value="Winged helix-like DNA-binding domain superfamily/Winged helix DNA-binding domain"/>
    <property type="match status" value="2"/>
</dbReference>
<sequence>MSGRRRGAARSTTPPLTRKERSLGTLCEKFLQEYGGLPIGSPIGLDEAGLMLGVERRRLYDITNVMEAVECLVRSHKSKYEWLGFGNMGAALARLRDLPAPLQAYGYDLADRRERSLMHTAERFVQLFLMAPPPAILSLEQAAHSLIGSPDPSVAEVRTKVRRLYDIANVLASLGLLERAVTPDTLKPAYRWLRAPDPASAARGPAPAPLLARAVGGASDAAHLSRAAAADRVRAARALVSPQRACPVAAARARGPLRFETFDSGSDSEESDVETELDHSLSGGADRAEAREEGEGNEEAAGHDDGVSSLLHLACSQPRGQDLRPGLVTMQRGGSPLRSAAGDPGVPLGAWGSGRRTAGSGGGGVVAPRALGLRCPALCRRGDCRRQQETPLPQEPLRTPT</sequence>
<dbReference type="GO" id="GO:0000981">
    <property type="term" value="F:DNA-binding transcription factor activity, RNA polymerase II-specific"/>
    <property type="evidence" value="ECO:0007669"/>
    <property type="project" value="TreeGrafter"/>
</dbReference>
<feature type="compositionally biased region" description="Basic and acidic residues" evidence="6">
    <location>
        <begin position="286"/>
        <end position="304"/>
    </location>
</feature>
<evidence type="ECO:0000256" key="3">
    <source>
        <dbReference type="ARBA" id="ARBA00023125"/>
    </source>
</evidence>
<evidence type="ECO:0000313" key="9">
    <source>
        <dbReference type="Proteomes" id="UP001445335"/>
    </source>
</evidence>
<comment type="subcellular location">
    <subcellularLocation>
        <location evidence="5">Nucleus</location>
    </subcellularLocation>
</comment>
<dbReference type="AlphaFoldDB" id="A0AAW1SAL4"/>
<feature type="domain" description="E2F/DP family winged-helix DNA-binding" evidence="7">
    <location>
        <begin position="18"/>
        <end position="84"/>
    </location>
</feature>
<comment type="caution">
    <text evidence="8">The sequence shown here is derived from an EMBL/GenBank/DDBJ whole genome shotgun (WGS) entry which is preliminary data.</text>
</comment>
<comment type="similarity">
    <text evidence="1 5">Belongs to the E2F/DP family.</text>
</comment>
<dbReference type="InterPro" id="IPR003316">
    <property type="entry name" value="E2F_WHTH_DNA-bd_dom"/>
</dbReference>
<evidence type="ECO:0000256" key="1">
    <source>
        <dbReference type="ARBA" id="ARBA00010940"/>
    </source>
</evidence>
<reference evidence="8 9" key="1">
    <citation type="journal article" date="2024" name="Nat. Commun.">
        <title>Phylogenomics reveals the evolutionary origins of lichenization in chlorophyte algae.</title>
        <authorList>
            <person name="Puginier C."/>
            <person name="Libourel C."/>
            <person name="Otte J."/>
            <person name="Skaloud P."/>
            <person name="Haon M."/>
            <person name="Grisel S."/>
            <person name="Petersen M."/>
            <person name="Berrin J.G."/>
            <person name="Delaux P.M."/>
            <person name="Dal Grande F."/>
            <person name="Keller J."/>
        </authorList>
    </citation>
    <scope>NUCLEOTIDE SEQUENCE [LARGE SCALE GENOMIC DNA]</scope>
    <source>
        <strain evidence="8 9">SAG 245.80</strain>
    </source>
</reference>
<keyword evidence="2 5" id="KW-0805">Transcription regulation</keyword>
<keyword evidence="5" id="KW-0539">Nucleus</keyword>
<feature type="region of interest" description="Disordered" evidence="6">
    <location>
        <begin position="382"/>
        <end position="401"/>
    </location>
</feature>
<protein>
    <recommendedName>
        <fullName evidence="7">E2F/DP family winged-helix DNA-binding domain-containing protein</fullName>
    </recommendedName>
</protein>
<proteinExistence type="inferred from homology"/>
<dbReference type="Pfam" id="PF02319">
    <property type="entry name" value="WHD_E2F_TDP"/>
    <property type="match status" value="2"/>
</dbReference>
<organism evidence="8 9">
    <name type="scientific">Elliptochloris bilobata</name>
    <dbReference type="NCBI Taxonomy" id="381761"/>
    <lineage>
        <taxon>Eukaryota</taxon>
        <taxon>Viridiplantae</taxon>
        <taxon>Chlorophyta</taxon>
        <taxon>core chlorophytes</taxon>
        <taxon>Trebouxiophyceae</taxon>
        <taxon>Trebouxiophyceae incertae sedis</taxon>
        <taxon>Elliptochloris clade</taxon>
        <taxon>Elliptochloris</taxon>
    </lineage>
</organism>
<dbReference type="Proteomes" id="UP001445335">
    <property type="component" value="Unassembled WGS sequence"/>
</dbReference>
<gene>
    <name evidence="8" type="ORF">WJX81_001879</name>
</gene>
<feature type="compositionally biased region" description="Acidic residues" evidence="6">
    <location>
        <begin position="266"/>
        <end position="275"/>
    </location>
</feature>
<name>A0AAW1SAL4_9CHLO</name>
<dbReference type="InterPro" id="IPR015633">
    <property type="entry name" value="E2F"/>
</dbReference>
<dbReference type="PANTHER" id="PTHR12081:SF7">
    <property type="entry name" value="TRANSCRIPTION FACTOR EFL-3"/>
    <property type="match status" value="1"/>
</dbReference>
<feature type="region of interest" description="Disordered" evidence="6">
    <location>
        <begin position="260"/>
        <end position="304"/>
    </location>
</feature>
<evidence type="ECO:0000313" key="8">
    <source>
        <dbReference type="EMBL" id="KAK9842478.1"/>
    </source>
</evidence>
<accession>A0AAW1SAL4</accession>
<dbReference type="GO" id="GO:0000978">
    <property type="term" value="F:RNA polymerase II cis-regulatory region sequence-specific DNA binding"/>
    <property type="evidence" value="ECO:0007669"/>
    <property type="project" value="InterPro"/>
</dbReference>